<evidence type="ECO:0000256" key="1">
    <source>
        <dbReference type="SAM" id="SignalP"/>
    </source>
</evidence>
<proteinExistence type="predicted"/>
<keyword evidence="3" id="KW-1185">Reference proteome</keyword>
<evidence type="ECO:0000313" key="2">
    <source>
        <dbReference type="EMBL" id="PQA60133.1"/>
    </source>
</evidence>
<dbReference type="RefSeq" id="WP_104712085.1">
    <property type="nucleotide sequence ID" value="NZ_PTRA01000001.1"/>
</dbReference>
<protein>
    <submittedName>
        <fullName evidence="2">Uncharacterized protein</fullName>
    </submittedName>
</protein>
<accession>A0A2S7IQY6</accession>
<feature type="signal peptide" evidence="1">
    <location>
        <begin position="1"/>
        <end position="20"/>
    </location>
</feature>
<dbReference type="Proteomes" id="UP000239590">
    <property type="component" value="Unassembled WGS sequence"/>
</dbReference>
<feature type="chain" id="PRO_5015460234" evidence="1">
    <location>
        <begin position="21"/>
        <end position="622"/>
    </location>
</feature>
<dbReference type="EMBL" id="PTRA01000001">
    <property type="protein sequence ID" value="PQA60133.1"/>
    <property type="molecule type" value="Genomic_DNA"/>
</dbReference>
<dbReference type="AlphaFoldDB" id="A0A2S7IQY6"/>
<dbReference type="OrthoDB" id="918278at2"/>
<gene>
    <name evidence="2" type="ORF">C5O19_11100</name>
</gene>
<keyword evidence="1" id="KW-0732">Signal</keyword>
<comment type="caution">
    <text evidence="2">The sequence shown here is derived from an EMBL/GenBank/DDBJ whole genome shotgun (WGS) entry which is preliminary data.</text>
</comment>
<sequence length="622" mass="68036">MKKLLLFSLISALSLTTTLAQVVEITSDTTKLATKAGRFREAYQQGVRYAKGASGTTEITGTRVFRSLAELRRFTTPVEGIQYYLAEKGKEGYWYYDAADQLSADNMGTVVVTINGKRLKRSDTFRNLGFWGAKADNETNSVQAFSSVQDSPDFIEMKDGTYRVNGSVTLPQKFDGKKAFINATGVVRISNKTYQHITVNARHLVVSGTRLSTIYYTADTLDIDGYRDDYGCAWNRFVNVGSNKTLIRISTNKGYVNFNTFDGGRVKVELSGSTAYEAHSNLFLNADLTYGNGNGGFKQTNSNPQFNLMINGYAEANSIIQGQLGILGLNYDSDQPPLINARGFVLGATENIVRTAGDFLPIGRNLLAGDWSQLNAQGLPIDLKGLGNTPILQLDTTEISGLGRAAKLTSTGSFQGFELTLPAVYTHASRTLQSINLTLWYKGDDFQAGEAISPQGTVGFGVKPSQADTLTGWKLLRVIIPANRQGKTTARFYLSANKTTYVSTYYATSAKIAVLPTPAFSSVLVDGTLQVYDKKALVGQVVQSYTANVETSYSVNFSSSLKSPHVSISFQPYDHTYNGADIEVSRVNVQLDSQGRAIGFKFHAKSYSGDWAGRFIWKAAEY</sequence>
<evidence type="ECO:0000313" key="3">
    <source>
        <dbReference type="Proteomes" id="UP000239590"/>
    </source>
</evidence>
<reference evidence="3" key="1">
    <citation type="submission" date="2018-02" db="EMBL/GenBank/DDBJ databases">
        <title>Genome sequencing of Solimonas sp. HR-BB.</title>
        <authorList>
            <person name="Lee Y."/>
            <person name="Jeon C.O."/>
        </authorList>
    </citation>
    <scope>NUCLEOTIDE SEQUENCE [LARGE SCALE GENOMIC DNA]</scope>
    <source>
        <strain evidence="3">HR-U</strain>
    </source>
</reference>
<name>A0A2S7IQY6_9BACT</name>
<organism evidence="2 3">
    <name type="scientific">Siphonobacter curvatus</name>
    <dbReference type="NCBI Taxonomy" id="2094562"/>
    <lineage>
        <taxon>Bacteria</taxon>
        <taxon>Pseudomonadati</taxon>
        <taxon>Bacteroidota</taxon>
        <taxon>Cytophagia</taxon>
        <taxon>Cytophagales</taxon>
        <taxon>Cytophagaceae</taxon>
        <taxon>Siphonobacter</taxon>
    </lineage>
</organism>